<keyword evidence="3" id="KW-1185">Reference proteome</keyword>
<dbReference type="Proteomes" id="UP001174908">
    <property type="component" value="Unassembled WGS sequence"/>
</dbReference>
<name>A0ABT7N8X1_9BURK</name>
<dbReference type="Gene3D" id="3.10.180.10">
    <property type="entry name" value="2,3-Dihydroxybiphenyl 1,2-Dioxygenase, domain 1"/>
    <property type="match status" value="2"/>
</dbReference>
<proteinExistence type="predicted"/>
<evidence type="ECO:0000313" key="3">
    <source>
        <dbReference type="Proteomes" id="UP001174908"/>
    </source>
</evidence>
<dbReference type="InterPro" id="IPR029068">
    <property type="entry name" value="Glyas_Bleomycin-R_OHBP_Dase"/>
</dbReference>
<sequence>MKEESIRRTGAIGVHSVHRFVFSVPDLAQARHFYEAFGLAPRQVGERLDLYTDGHPHCWASVHAGGASKRLEFVSFGIHAEDEEAFRDRIDRHGLGCAPHPLSDGKGLWLRNPDGTPLQLIVAPKVSPGAKSRPASRLRVAVGQGAAPARSQVRQVRPRALSHVLFFSPDVPRMTRFCSEILGLRLSDRSQDIIAFLHGAHGSDHHLVAFAKSHAPGLHHSSWDVGSIDDVGSGAEQMRAAGYDRGWGLGRHVLGSNYFHYVRDPWGSFAEFSFDIDYIAHDVEWPASDHPPEDSLYVWGPPVPEDFIINHEQPLPAATTKAQRAKEAT</sequence>
<evidence type="ECO:0000313" key="2">
    <source>
        <dbReference type="EMBL" id="MDM0044396.1"/>
    </source>
</evidence>
<dbReference type="PROSITE" id="PS51819">
    <property type="entry name" value="VOC"/>
    <property type="match status" value="2"/>
</dbReference>
<protein>
    <submittedName>
        <fullName evidence="2">VOC family protein</fullName>
    </submittedName>
</protein>
<dbReference type="InterPro" id="IPR004360">
    <property type="entry name" value="Glyas_Fos-R_dOase_dom"/>
</dbReference>
<feature type="domain" description="VOC" evidence="1">
    <location>
        <begin position="160"/>
        <end position="275"/>
    </location>
</feature>
<accession>A0ABT7N8X1</accession>
<gene>
    <name evidence="2" type="ORF">QTH91_07900</name>
</gene>
<dbReference type="InterPro" id="IPR037523">
    <property type="entry name" value="VOC_core"/>
</dbReference>
<feature type="domain" description="VOC" evidence="1">
    <location>
        <begin position="16"/>
        <end position="123"/>
    </location>
</feature>
<comment type="caution">
    <text evidence="2">The sequence shown here is derived from an EMBL/GenBank/DDBJ whole genome shotgun (WGS) entry which is preliminary data.</text>
</comment>
<dbReference type="Pfam" id="PF00903">
    <property type="entry name" value="Glyoxalase"/>
    <property type="match status" value="1"/>
</dbReference>
<organism evidence="2 3">
    <name type="scientific">Variovorax dokdonensis</name>
    <dbReference type="NCBI Taxonomy" id="344883"/>
    <lineage>
        <taxon>Bacteria</taxon>
        <taxon>Pseudomonadati</taxon>
        <taxon>Pseudomonadota</taxon>
        <taxon>Betaproteobacteria</taxon>
        <taxon>Burkholderiales</taxon>
        <taxon>Comamonadaceae</taxon>
        <taxon>Variovorax</taxon>
    </lineage>
</organism>
<dbReference type="SUPFAM" id="SSF54593">
    <property type="entry name" value="Glyoxalase/Bleomycin resistance protein/Dihydroxybiphenyl dioxygenase"/>
    <property type="match status" value="1"/>
</dbReference>
<dbReference type="RefSeq" id="WP_286659434.1">
    <property type="nucleotide sequence ID" value="NZ_JASZYV010000001.1"/>
</dbReference>
<reference evidence="2" key="1">
    <citation type="submission" date="2023-06" db="EMBL/GenBank/DDBJ databases">
        <authorList>
            <person name="Jiang Y."/>
            <person name="Liu Q."/>
        </authorList>
    </citation>
    <scope>NUCLEOTIDE SEQUENCE</scope>
    <source>
        <strain evidence="2">CGMCC 1.12089</strain>
    </source>
</reference>
<evidence type="ECO:0000259" key="1">
    <source>
        <dbReference type="PROSITE" id="PS51819"/>
    </source>
</evidence>
<dbReference type="EMBL" id="JASZYV010000001">
    <property type="protein sequence ID" value="MDM0044396.1"/>
    <property type="molecule type" value="Genomic_DNA"/>
</dbReference>